<evidence type="ECO:0000259" key="2">
    <source>
        <dbReference type="Pfam" id="PF01979"/>
    </source>
</evidence>
<feature type="domain" description="Amidohydrolase-related" evidence="2">
    <location>
        <begin position="699"/>
        <end position="1050"/>
    </location>
</feature>
<reference evidence="4" key="1">
    <citation type="journal article" date="2019" name="Int. J. Syst. Evol. Microbiol.">
        <title>The Global Catalogue of Microorganisms (GCM) 10K type strain sequencing project: providing services to taxonomists for standard genome sequencing and annotation.</title>
        <authorList>
            <consortium name="The Broad Institute Genomics Platform"/>
            <consortium name="The Broad Institute Genome Sequencing Center for Infectious Disease"/>
            <person name="Wu L."/>
            <person name="Ma J."/>
        </authorList>
    </citation>
    <scope>NUCLEOTIDE SEQUENCE [LARGE SCALE GENOMIC DNA]</scope>
    <source>
        <strain evidence="4">CGMCC 1.10759</strain>
    </source>
</reference>
<keyword evidence="4" id="KW-1185">Reference proteome</keyword>
<dbReference type="InterPro" id="IPR006680">
    <property type="entry name" value="Amidohydro-rel"/>
</dbReference>
<keyword evidence="1" id="KW-0732">Signal</keyword>
<protein>
    <submittedName>
        <fullName evidence="3">Amidohydrolase family protein</fullName>
    </submittedName>
</protein>
<dbReference type="InterPro" id="IPR011659">
    <property type="entry name" value="WD40"/>
</dbReference>
<evidence type="ECO:0000256" key="1">
    <source>
        <dbReference type="SAM" id="SignalP"/>
    </source>
</evidence>
<dbReference type="EMBL" id="JBHSDU010000002">
    <property type="protein sequence ID" value="MFC4308459.1"/>
    <property type="molecule type" value="Genomic_DNA"/>
</dbReference>
<gene>
    <name evidence="3" type="ORF">ACFPN2_05135</name>
</gene>
<dbReference type="Pfam" id="PF01979">
    <property type="entry name" value="Amidohydro_1"/>
    <property type="match status" value="1"/>
</dbReference>
<dbReference type="PANTHER" id="PTHR43135">
    <property type="entry name" value="ALPHA-D-RIBOSE 1-METHYLPHOSPHONATE 5-TRIPHOSPHATE DIPHOSPHATASE"/>
    <property type="match status" value="1"/>
</dbReference>
<name>A0ABV8SPX6_9GAMM</name>
<dbReference type="Proteomes" id="UP001595904">
    <property type="component" value="Unassembled WGS sequence"/>
</dbReference>
<accession>A0ABV8SPX6</accession>
<dbReference type="InterPro" id="IPR051781">
    <property type="entry name" value="Metallo-dep_Hydrolase"/>
</dbReference>
<feature type="chain" id="PRO_5047185287" evidence="1">
    <location>
        <begin position="26"/>
        <end position="1088"/>
    </location>
</feature>
<dbReference type="Gene3D" id="2.120.10.30">
    <property type="entry name" value="TolB, C-terminal domain"/>
    <property type="match status" value="3"/>
</dbReference>
<dbReference type="Gene3D" id="2.30.40.10">
    <property type="entry name" value="Urease, subunit C, domain 1"/>
    <property type="match status" value="1"/>
</dbReference>
<dbReference type="SUPFAM" id="SSF51338">
    <property type="entry name" value="Composite domain of metallo-dependent hydrolases"/>
    <property type="match status" value="1"/>
</dbReference>
<dbReference type="RefSeq" id="WP_380595550.1">
    <property type="nucleotide sequence ID" value="NZ_JBHSDU010000002.1"/>
</dbReference>
<dbReference type="InterPro" id="IPR032466">
    <property type="entry name" value="Metal_Hydrolase"/>
</dbReference>
<dbReference type="PANTHER" id="PTHR43135:SF3">
    <property type="entry name" value="ALPHA-D-RIBOSE 1-METHYLPHOSPHONATE 5-TRIPHOSPHATE DIPHOSPHATASE"/>
    <property type="match status" value="1"/>
</dbReference>
<sequence>MTEKRRFERLCLAVSLALLGTAAMAGERTWSVTDTGQPYVDAEFTVNEGTWMSVDVSPDGSTLAFDLLGDIYVLPAKGGDARLVHGGPAMQIFPSFSADGSKLLYQSDESGFDNAWISNVDGSNPRQITHDAANLLGAPTWGPNDDSVAVVQAYSTFQLMKASEIRLFDLQGGKGALLVEMPENRRDVQEPSFTPDGQFVYYTQRIIQPNIYINASHPNYVIKRRELASGATEELMGGWGSATTPQVSHDGKKVAFIRRVKEKTVLFVYDVAARTQVPVFDDLDRDLHADFVQQNAYYPRFDWFPDNRHIAIWGKGKLYNVDTQTSTASEIPFRANTKHHIVRAPHFEQNAAPDSIAVRSVRQLAPSVDGKRLVFTALDRLWSQSDASAPARLSKSAAFEFDPAFSRDGRSFAYVEWDDERGSTLKVANAAGRNGRTVATSRGVIRNPSFSPDGKQVVYRIDEADKTMGGYGTQPGIYVAPASGGADRFVVAGDDWPVFSPDGKRIYYVETSRVKGELIHSLVSVTLDGHDKREHGHTLNADTLELRVSPDLRWIAFRETQQYFVMPFSDIGTPITISARSSEVPVRKLTDLGGYSLTWSSDSSTLHWTLGASLYRANVTDAASAAVSQPYAKIDLKVPADVPTGKLAFTNARIITMKGDEIIEQGTVVVEGNRIVAVGPSASVTTPADAKVIDASGKTIMPGLIDMHGHIDCCYRTGVMPQKQAPRYAALAFGVTTNFDPYSSELPNYETRETDLAGITVGPRWIGSGSPIYGRAKKTDFNYVPLREYDDAHKALLRKQALGDIYIKSYKQPGRQQRQMLVKAGRETGIMVDVEGEGHFYNGISMMLDGHSNIEHNLPVAHYYDDVIQLMSHATSSNTPTLVVAFGELYGENFLYEKERAWEDPKVKTFAQEATSSYGALEVQGGAPVHSRNMTSIHVADELWDIGFRSVSRSIKKLDEAGVRINVGSHGEIAGLAMHWEMQLLAQGGMSNHRILRAATLNGATTLGFDKQLGSLEAGKLADLIVLDRNPLEDIRNSNSVRYTLLNGRLYDSATMNEIGNHPKPRTRFYWEMDDYKGIDWNSAWSGQ</sequence>
<feature type="signal peptide" evidence="1">
    <location>
        <begin position="1"/>
        <end position="25"/>
    </location>
</feature>
<proteinExistence type="predicted"/>
<dbReference type="SUPFAM" id="SSF82171">
    <property type="entry name" value="DPP6 N-terminal domain-like"/>
    <property type="match status" value="2"/>
</dbReference>
<dbReference type="Pfam" id="PF07676">
    <property type="entry name" value="PD40"/>
    <property type="match status" value="4"/>
</dbReference>
<organism evidence="3 4">
    <name type="scientific">Steroidobacter flavus</name>
    <dbReference type="NCBI Taxonomy" id="1842136"/>
    <lineage>
        <taxon>Bacteria</taxon>
        <taxon>Pseudomonadati</taxon>
        <taxon>Pseudomonadota</taxon>
        <taxon>Gammaproteobacteria</taxon>
        <taxon>Steroidobacterales</taxon>
        <taxon>Steroidobacteraceae</taxon>
        <taxon>Steroidobacter</taxon>
    </lineage>
</organism>
<dbReference type="InterPro" id="IPR011059">
    <property type="entry name" value="Metal-dep_hydrolase_composite"/>
</dbReference>
<dbReference type="InterPro" id="IPR011042">
    <property type="entry name" value="6-blade_b-propeller_TolB-like"/>
</dbReference>
<dbReference type="Gene3D" id="3.20.20.140">
    <property type="entry name" value="Metal-dependent hydrolases"/>
    <property type="match status" value="1"/>
</dbReference>
<evidence type="ECO:0000313" key="3">
    <source>
        <dbReference type="EMBL" id="MFC4308459.1"/>
    </source>
</evidence>
<dbReference type="SUPFAM" id="SSF51556">
    <property type="entry name" value="Metallo-dependent hydrolases"/>
    <property type="match status" value="1"/>
</dbReference>
<evidence type="ECO:0000313" key="4">
    <source>
        <dbReference type="Proteomes" id="UP001595904"/>
    </source>
</evidence>
<comment type="caution">
    <text evidence="3">The sequence shown here is derived from an EMBL/GenBank/DDBJ whole genome shotgun (WGS) entry which is preliminary data.</text>
</comment>